<comment type="miscellaneous">
    <text evidence="10">Few gyrases are as efficient as E.coli at forming negative supercoils. Not all organisms have 2 type II topoisomerases; in organisms with a single type II topoisomerase this enzyme also has to decatenate newly replicated chromosomes.</text>
</comment>
<evidence type="ECO:0000256" key="10">
    <source>
        <dbReference type="HAMAP-Rule" id="MF_01898"/>
    </source>
</evidence>
<dbReference type="Pfam" id="PF00986">
    <property type="entry name" value="DNA_gyraseB_C"/>
    <property type="match status" value="1"/>
</dbReference>
<comment type="subcellular location">
    <subcellularLocation>
        <location evidence="10">Cytoplasm</location>
    </subcellularLocation>
</comment>
<evidence type="ECO:0000256" key="6">
    <source>
        <dbReference type="ARBA" id="ARBA00022842"/>
    </source>
</evidence>
<dbReference type="NCBIfam" id="NF004189">
    <property type="entry name" value="PRK05644.1"/>
    <property type="match status" value="1"/>
</dbReference>
<feature type="region of interest" description="Disordered" evidence="11">
    <location>
        <begin position="256"/>
        <end position="276"/>
    </location>
</feature>
<comment type="catalytic activity">
    <reaction evidence="1 10">
        <text>ATP-dependent breakage, passage and rejoining of double-stranded DNA.</text>
        <dbReference type="EC" id="5.6.2.2"/>
    </reaction>
</comment>
<evidence type="ECO:0000256" key="1">
    <source>
        <dbReference type="ARBA" id="ARBA00000185"/>
    </source>
</evidence>
<keyword evidence="8" id="KW-0238">DNA-binding</keyword>
<feature type="domain" description="Toprim" evidence="12">
    <location>
        <begin position="525"/>
        <end position="639"/>
    </location>
</feature>
<keyword evidence="3 10" id="KW-0479">Metal-binding</keyword>
<gene>
    <name evidence="10" type="primary">gyrB</name>
    <name evidence="13" type="ORF">SAMN04487966_11191</name>
</gene>
<dbReference type="PANTHER" id="PTHR45866:SF1">
    <property type="entry name" value="DNA GYRASE SUBUNIT B, MITOCHONDRIAL"/>
    <property type="match status" value="1"/>
</dbReference>
<dbReference type="InterPro" id="IPR001241">
    <property type="entry name" value="Topo_IIA"/>
</dbReference>
<dbReference type="GO" id="GO:0006261">
    <property type="term" value="P:DNA-templated DNA replication"/>
    <property type="evidence" value="ECO:0007669"/>
    <property type="project" value="UniProtKB-UniRule"/>
</dbReference>
<dbReference type="FunFam" id="3.30.230.10:FF:000005">
    <property type="entry name" value="DNA gyrase subunit B"/>
    <property type="match status" value="1"/>
</dbReference>
<dbReference type="InterPro" id="IPR006171">
    <property type="entry name" value="TOPRIM_dom"/>
</dbReference>
<dbReference type="GO" id="GO:0005694">
    <property type="term" value="C:chromosome"/>
    <property type="evidence" value="ECO:0007669"/>
    <property type="project" value="InterPro"/>
</dbReference>
<evidence type="ECO:0000256" key="11">
    <source>
        <dbReference type="SAM" id="MobiDB-lite"/>
    </source>
</evidence>
<evidence type="ECO:0000256" key="2">
    <source>
        <dbReference type="ARBA" id="ARBA00010708"/>
    </source>
</evidence>
<dbReference type="EMBL" id="FPCG01000011">
    <property type="protein sequence ID" value="SFV24553.1"/>
    <property type="molecule type" value="Genomic_DNA"/>
</dbReference>
<dbReference type="Proteomes" id="UP000198881">
    <property type="component" value="Unassembled WGS sequence"/>
</dbReference>
<dbReference type="SUPFAM" id="SSF56719">
    <property type="entry name" value="Type II DNA topoisomerase"/>
    <property type="match status" value="1"/>
</dbReference>
<evidence type="ECO:0000256" key="5">
    <source>
        <dbReference type="ARBA" id="ARBA00022840"/>
    </source>
</evidence>
<keyword evidence="6 10" id="KW-0460">Magnesium</keyword>
<evidence type="ECO:0000256" key="4">
    <source>
        <dbReference type="ARBA" id="ARBA00022741"/>
    </source>
</evidence>
<evidence type="ECO:0000313" key="14">
    <source>
        <dbReference type="Proteomes" id="UP000198881"/>
    </source>
</evidence>
<dbReference type="InterPro" id="IPR013760">
    <property type="entry name" value="Topo_IIA-like_dom_sf"/>
</dbReference>
<dbReference type="InterPro" id="IPR018522">
    <property type="entry name" value="TopoIIA_CS"/>
</dbReference>
<feature type="site" description="Interaction with DNA" evidence="10">
    <location>
        <position position="556"/>
    </location>
</feature>
<dbReference type="SMART" id="SM00387">
    <property type="entry name" value="HATPase_c"/>
    <property type="match status" value="1"/>
</dbReference>
<dbReference type="InterPro" id="IPR020568">
    <property type="entry name" value="Ribosomal_Su5_D2-typ_SF"/>
</dbReference>
<feature type="binding site" evidence="10">
    <location>
        <position position="606"/>
    </location>
    <ligand>
        <name>Mg(2+)</name>
        <dbReference type="ChEBI" id="CHEBI:18420"/>
        <label>2</label>
    </ligand>
</feature>
<dbReference type="InterPro" id="IPR002288">
    <property type="entry name" value="DNA_gyrase_B_C"/>
</dbReference>
<dbReference type="STRING" id="574650.SAMN04487966_11191"/>
<dbReference type="GO" id="GO:0046872">
    <property type="term" value="F:metal ion binding"/>
    <property type="evidence" value="ECO:0007669"/>
    <property type="project" value="UniProtKB-KW"/>
</dbReference>
<dbReference type="CDD" id="cd00822">
    <property type="entry name" value="TopoII_Trans_DNA_gyrase"/>
    <property type="match status" value="1"/>
</dbReference>
<dbReference type="InterPro" id="IPR036890">
    <property type="entry name" value="HATPase_C_sf"/>
</dbReference>
<evidence type="ECO:0000313" key="13">
    <source>
        <dbReference type="EMBL" id="SFV24553.1"/>
    </source>
</evidence>
<accession>A0A1I7MRM1</accession>
<dbReference type="FunFam" id="3.30.565.10:FF:000002">
    <property type="entry name" value="DNA gyrase subunit B"/>
    <property type="match status" value="1"/>
</dbReference>
<feature type="compositionally biased region" description="Basic and acidic residues" evidence="11">
    <location>
        <begin position="40"/>
        <end position="49"/>
    </location>
</feature>
<dbReference type="PRINTS" id="PR00418">
    <property type="entry name" value="TPI2FAMILY"/>
</dbReference>
<evidence type="ECO:0000256" key="3">
    <source>
        <dbReference type="ARBA" id="ARBA00022723"/>
    </source>
</evidence>
<dbReference type="InterPro" id="IPR003594">
    <property type="entry name" value="HATPase_dom"/>
</dbReference>
<keyword evidence="4 10" id="KW-0547">Nucleotide-binding</keyword>
<dbReference type="CDD" id="cd03366">
    <property type="entry name" value="TOPRIM_TopoIIA_GyrB"/>
    <property type="match status" value="1"/>
</dbReference>
<keyword evidence="14" id="KW-1185">Reference proteome</keyword>
<dbReference type="SUPFAM" id="SSF54211">
    <property type="entry name" value="Ribosomal protein S5 domain 2-like"/>
    <property type="match status" value="1"/>
</dbReference>
<organism evidence="13 14">
    <name type="scientific">Micrococcus terreus</name>
    <dbReference type="NCBI Taxonomy" id="574650"/>
    <lineage>
        <taxon>Bacteria</taxon>
        <taxon>Bacillati</taxon>
        <taxon>Actinomycetota</taxon>
        <taxon>Actinomycetes</taxon>
        <taxon>Micrococcales</taxon>
        <taxon>Micrococcaceae</taxon>
        <taxon>Micrococcus</taxon>
    </lineage>
</organism>
<comment type="similarity">
    <text evidence="2 10">Belongs to the type II topoisomerase GyrB family.</text>
</comment>
<comment type="cofactor">
    <cofactor evidence="10">
        <name>Mg(2+)</name>
        <dbReference type="ChEBI" id="CHEBI:18420"/>
    </cofactor>
    <cofactor evidence="10">
        <name>Mn(2+)</name>
        <dbReference type="ChEBI" id="CHEBI:29035"/>
    </cofactor>
    <cofactor evidence="10">
        <name>Ca(2+)</name>
        <dbReference type="ChEBI" id="CHEBI:29108"/>
    </cofactor>
    <text evidence="10">Binds two Mg(2+) per subunit. The magnesium ions form salt bridges with both the protein and the DNA. Can also accept other divalent metal cations, such as Mn(2+) or Ca(2+).</text>
</comment>
<evidence type="ECO:0000256" key="8">
    <source>
        <dbReference type="ARBA" id="ARBA00023125"/>
    </source>
</evidence>
<reference evidence="13 14" key="1">
    <citation type="submission" date="2016-10" db="EMBL/GenBank/DDBJ databases">
        <authorList>
            <person name="de Groot N.N."/>
        </authorList>
    </citation>
    <scope>NUCLEOTIDE SEQUENCE [LARGE SCALE GENOMIC DNA]</scope>
    <source>
        <strain evidence="13 14">CGMCC 1.7054</strain>
    </source>
</reference>
<dbReference type="PRINTS" id="PR01159">
    <property type="entry name" value="DNAGYRASEB"/>
</dbReference>
<dbReference type="GO" id="GO:0006265">
    <property type="term" value="P:DNA topological change"/>
    <property type="evidence" value="ECO:0007669"/>
    <property type="project" value="UniProtKB-UniRule"/>
</dbReference>
<dbReference type="GO" id="GO:0034335">
    <property type="term" value="F:DNA negative supercoiling activity"/>
    <property type="evidence" value="ECO:0007669"/>
    <property type="project" value="UniProtKB-ARBA"/>
</dbReference>
<dbReference type="InterPro" id="IPR000565">
    <property type="entry name" value="Topo_IIA_B"/>
</dbReference>
<dbReference type="InterPro" id="IPR034160">
    <property type="entry name" value="TOPRIM_GyrB"/>
</dbReference>
<dbReference type="NCBIfam" id="TIGR01059">
    <property type="entry name" value="gyrB"/>
    <property type="match status" value="1"/>
</dbReference>
<dbReference type="SMART" id="SM00433">
    <property type="entry name" value="TOP2c"/>
    <property type="match status" value="1"/>
</dbReference>
<sequence>MAEEQAAENNGTGPTEPIDAAPTESTDPAAAGAPQAPEKPSTRVEHAYGADDITVLEGLEAVRKRPGMYIGSTGPRGLHHLVYEVVDNSVDEALAGYCDTIHVTLQADGGVRVEDNGRGIPVDMHPTEGKPTVEVVMTILHAGGKFGGGGYAVSGGLHGVGISVVNALSSRVETEIRRQGHVWRMSFAHGGVPQTELVKGEEADRTGTTQTFYPDAGIFESTEFDFETLRARFQQMAFLNKGLRITLTDERSLENNEVQEDEIAGGEASGAKEAEGEGAVVGNLVEVAEDGEQLVSTGGANPAELQAAEGTSKKRMVDYCYQNGLLDYVKHLNSGKKVEMVHEDVISFESEDTDRKMAAEVAMQWTTAYSESVHTYANTINTHEGGTHEEGFRAAMTSLINRYAREKEILKAKDENLSGDDIREGLTAVISVKLSEPQFEGQTKTKLGNSEARGFVQKIVTDQLGDWLERNPGPAKDVIRKAIMAAHARMAARKARDNARRKSPLESFGMPGKLADCSSKDPSRCEVYIVEGDSAGGSAKQGRNPETQAILPLRGKILNVERARLDRALSNMEIQSMITAFGTGIGEEFDLAKLRYHKIVLMADADVDGQHITTLLLTVLFRYMRPLIEHGHVFLAQPPLYRIKWSNAPHDYVFSDTERDEAIAAGQAKGWRHPKDNGVQRYKGLGEMNYQELWDTTMDPEHRTLLQVSMDDAAAADEVFSMLMGEDVESRRSFIQQNAKDIRFLDI</sequence>
<dbReference type="Pfam" id="PF02518">
    <property type="entry name" value="HATPase_c"/>
    <property type="match status" value="1"/>
</dbReference>
<keyword evidence="10" id="KW-0963">Cytoplasm</keyword>
<dbReference type="Gene3D" id="3.30.565.10">
    <property type="entry name" value="Histidine kinase-like ATPase, C-terminal domain"/>
    <property type="match status" value="1"/>
</dbReference>
<keyword evidence="5 10" id="KW-0067">ATP-binding</keyword>
<dbReference type="PANTHER" id="PTHR45866">
    <property type="entry name" value="DNA GYRASE/TOPOISOMERASE SUBUNIT B"/>
    <property type="match status" value="1"/>
</dbReference>
<dbReference type="Pfam" id="PF00204">
    <property type="entry name" value="DNA_gyraseB"/>
    <property type="match status" value="1"/>
</dbReference>
<feature type="region of interest" description="Disordered" evidence="11">
    <location>
        <begin position="1"/>
        <end position="49"/>
    </location>
</feature>
<dbReference type="SUPFAM" id="SSF55874">
    <property type="entry name" value="ATPase domain of HSP90 chaperone/DNA topoisomerase II/histidine kinase"/>
    <property type="match status" value="1"/>
</dbReference>
<comment type="function">
    <text evidence="10">A type II topoisomerase that negatively supercoils closed circular double-stranded (ds) DNA in an ATP-dependent manner to modulate DNA topology and maintain chromosomes in an underwound state. Negative supercoiling favors strand separation, and DNA replication, transcription, recombination and repair, all of which involve strand separation. Also able to catalyze the interconversion of other topological isomers of dsDNA rings, including catenanes and knotted rings. Type II topoisomerases break and join 2 DNA strands simultaneously in an ATP-dependent manner.</text>
</comment>
<dbReference type="GO" id="GO:0005737">
    <property type="term" value="C:cytoplasm"/>
    <property type="evidence" value="ECO:0007669"/>
    <property type="project" value="UniProtKB-SubCell"/>
</dbReference>
<keyword evidence="7 10" id="KW-0799">Topoisomerase</keyword>
<feature type="binding site" evidence="10">
    <location>
        <position position="604"/>
    </location>
    <ligand>
        <name>Mg(2+)</name>
        <dbReference type="ChEBI" id="CHEBI:18420"/>
        <label>2</label>
    </ligand>
</feature>
<dbReference type="FunFam" id="3.40.50.670:FF:000002">
    <property type="entry name" value="DNA gyrase subunit B"/>
    <property type="match status" value="1"/>
</dbReference>
<dbReference type="Gene3D" id="3.30.230.10">
    <property type="match status" value="1"/>
</dbReference>
<dbReference type="AlphaFoldDB" id="A0A1I7MRM1"/>
<keyword evidence="9 10" id="KW-0413">Isomerase</keyword>
<dbReference type="InterPro" id="IPR013759">
    <property type="entry name" value="Topo_IIA_B_C"/>
</dbReference>
<dbReference type="Gene3D" id="3.40.50.670">
    <property type="match status" value="1"/>
</dbReference>
<dbReference type="InterPro" id="IPR014721">
    <property type="entry name" value="Ribsml_uS5_D2-typ_fold_subgr"/>
</dbReference>
<comment type="subunit">
    <text evidence="10">Heterotetramer, composed of two GyrA and two GyrB chains. In the heterotetramer, GyrA contains the active site tyrosine that forms a transient covalent intermediate with DNA, while GyrB binds cofactors and catalyzes ATP hydrolysis.</text>
</comment>
<dbReference type="InterPro" id="IPR011557">
    <property type="entry name" value="GyrB"/>
</dbReference>
<dbReference type="PROSITE" id="PS50880">
    <property type="entry name" value="TOPRIM"/>
    <property type="match status" value="1"/>
</dbReference>
<evidence type="ECO:0000259" key="12">
    <source>
        <dbReference type="PROSITE" id="PS50880"/>
    </source>
</evidence>
<dbReference type="EC" id="5.6.2.2" evidence="10"/>
<feature type="binding site" evidence="10">
    <location>
        <position position="531"/>
    </location>
    <ligand>
        <name>Mg(2+)</name>
        <dbReference type="ChEBI" id="CHEBI:18420"/>
        <label>1</label>
        <note>catalytic</note>
    </ligand>
</feature>
<dbReference type="HAMAP" id="MF_01898">
    <property type="entry name" value="GyrB"/>
    <property type="match status" value="1"/>
</dbReference>
<dbReference type="CDD" id="cd16928">
    <property type="entry name" value="HATPase_GyrB-like"/>
    <property type="match status" value="1"/>
</dbReference>
<dbReference type="InterPro" id="IPR013506">
    <property type="entry name" value="Topo_IIA_bsu_dom2"/>
</dbReference>
<evidence type="ECO:0000256" key="9">
    <source>
        <dbReference type="ARBA" id="ARBA00023235"/>
    </source>
</evidence>
<proteinExistence type="inferred from homology"/>
<name>A0A1I7MRM1_9MICC</name>
<feature type="site" description="Interaction with DNA" evidence="10">
    <location>
        <position position="559"/>
    </location>
</feature>
<dbReference type="GO" id="GO:0005524">
    <property type="term" value="F:ATP binding"/>
    <property type="evidence" value="ECO:0007669"/>
    <property type="project" value="UniProtKB-UniRule"/>
</dbReference>
<dbReference type="PROSITE" id="PS00177">
    <property type="entry name" value="TOPOISOMERASE_II"/>
    <property type="match status" value="1"/>
</dbReference>
<dbReference type="GO" id="GO:0003677">
    <property type="term" value="F:DNA binding"/>
    <property type="evidence" value="ECO:0007669"/>
    <property type="project" value="UniProtKB-KW"/>
</dbReference>
<protein>
    <recommendedName>
        <fullName evidence="10">DNA gyrase subunit B</fullName>
        <ecNumber evidence="10">5.6.2.2</ecNumber>
    </recommendedName>
</protein>
<evidence type="ECO:0000256" key="7">
    <source>
        <dbReference type="ARBA" id="ARBA00023029"/>
    </source>
</evidence>
<feature type="binding site" evidence="10">
    <location>
        <position position="604"/>
    </location>
    <ligand>
        <name>Mg(2+)</name>
        <dbReference type="ChEBI" id="CHEBI:18420"/>
        <label>1</label>
        <note>catalytic</note>
    </ligand>
</feature>
<dbReference type="Pfam" id="PF01751">
    <property type="entry name" value="Toprim"/>
    <property type="match status" value="1"/>
</dbReference>